<dbReference type="EMBL" id="UGNW01000001">
    <property type="protein sequence ID" value="STX30678.1"/>
    <property type="molecule type" value="Genomic_DNA"/>
</dbReference>
<dbReference type="RefSeq" id="WP_058523176.1">
    <property type="nucleotide sequence ID" value="NZ_CAAAHV010000037.1"/>
</dbReference>
<evidence type="ECO:0008006" key="5">
    <source>
        <dbReference type="Google" id="ProtNLM"/>
    </source>
</evidence>
<dbReference type="Proteomes" id="UP000054735">
    <property type="component" value="Unassembled WGS sequence"/>
</dbReference>
<name>A0A378I657_9GAMM</name>
<protein>
    <recommendedName>
        <fullName evidence="5">HNH endonuclease</fullName>
    </recommendedName>
</protein>
<evidence type="ECO:0000313" key="3">
    <source>
        <dbReference type="Proteomes" id="UP000054735"/>
    </source>
</evidence>
<organism evidence="2 4">
    <name type="scientific">Legionella birminghamensis</name>
    <dbReference type="NCBI Taxonomy" id="28083"/>
    <lineage>
        <taxon>Bacteria</taxon>
        <taxon>Pseudomonadati</taxon>
        <taxon>Pseudomonadota</taxon>
        <taxon>Gammaproteobacteria</taxon>
        <taxon>Legionellales</taxon>
        <taxon>Legionellaceae</taxon>
        <taxon>Legionella</taxon>
    </lineage>
</organism>
<evidence type="ECO:0000313" key="4">
    <source>
        <dbReference type="Proteomes" id="UP000255066"/>
    </source>
</evidence>
<evidence type="ECO:0000313" key="1">
    <source>
        <dbReference type="EMBL" id="KTC73824.1"/>
    </source>
</evidence>
<gene>
    <name evidence="1" type="ORF">Lbir_1086</name>
    <name evidence="2" type="ORF">NCTC12437_00439</name>
</gene>
<dbReference type="EMBL" id="LNXT01000013">
    <property type="protein sequence ID" value="KTC73824.1"/>
    <property type="molecule type" value="Genomic_DNA"/>
</dbReference>
<reference evidence="2 4" key="2">
    <citation type="submission" date="2018-06" db="EMBL/GenBank/DDBJ databases">
        <authorList>
            <consortium name="Pathogen Informatics"/>
            <person name="Doyle S."/>
        </authorList>
    </citation>
    <scope>NUCLEOTIDE SEQUENCE [LARGE SCALE GENOMIC DNA]</scope>
    <source>
        <strain evidence="2 4">NCTC12437</strain>
    </source>
</reference>
<accession>A0A378I657</accession>
<dbReference type="AlphaFoldDB" id="A0A378I657"/>
<proteinExistence type="predicted"/>
<keyword evidence="3" id="KW-1185">Reference proteome</keyword>
<dbReference type="Proteomes" id="UP000255066">
    <property type="component" value="Unassembled WGS sequence"/>
</dbReference>
<dbReference type="STRING" id="28083.Lbir_1086"/>
<dbReference type="OrthoDB" id="9815372at2"/>
<reference evidence="1 3" key="1">
    <citation type="submission" date="2015-11" db="EMBL/GenBank/DDBJ databases">
        <title>Genomic analysis of 38 Legionella species identifies large and diverse effector repertoires.</title>
        <authorList>
            <person name="Burstein D."/>
            <person name="Amaro F."/>
            <person name="Zusman T."/>
            <person name="Lifshitz Z."/>
            <person name="Cohen O."/>
            <person name="Gilbert J.A."/>
            <person name="Pupko T."/>
            <person name="Shuman H.A."/>
            <person name="Segal G."/>
        </authorList>
    </citation>
    <scope>NUCLEOTIDE SEQUENCE [LARGE SCALE GENOMIC DNA]</scope>
    <source>
        <strain evidence="1 3">CDC#1407-AL-14</strain>
    </source>
</reference>
<evidence type="ECO:0000313" key="2">
    <source>
        <dbReference type="EMBL" id="STX30678.1"/>
    </source>
</evidence>
<sequence>MDNLNWNNYSENKLIRNKIVDEFSISQFFEKFPKSLLSVTPSHTADTAPLNDYSTDWTHISKEAKRKAGYKCQNSNCHVDLAGAYSQYLHVHHLDGQKNNNRKHNLKVLCVKCHADEPNHGHMKHGRDYKQFLRIYEQVKQNN</sequence>